<name>E1NS44_9LACO</name>
<protein>
    <submittedName>
        <fullName evidence="2">Thiazole biosynthesis protein ThiI</fullName>
    </submittedName>
</protein>
<dbReference type="EMBL" id="AEHQ01000034">
    <property type="protein sequence ID" value="EFO71075.1"/>
    <property type="molecule type" value="Genomic_DNA"/>
</dbReference>
<sequence length="56" mass="6420">MVNCLLKGKNRRDFIAKLADNIQKALSTFPAIKIYPKHDRLHIILNGAPFDEIDQN</sequence>
<dbReference type="SUPFAM" id="SSF143437">
    <property type="entry name" value="THUMP domain-like"/>
    <property type="match status" value="1"/>
</dbReference>
<evidence type="ECO:0000313" key="3">
    <source>
        <dbReference type="Proteomes" id="UP000003648"/>
    </source>
</evidence>
<dbReference type="Proteomes" id="UP000003648">
    <property type="component" value="Unassembled WGS sequence"/>
</dbReference>
<feature type="domain" description="ThiI ferredoxin-like" evidence="1">
    <location>
        <begin position="6"/>
        <end position="53"/>
    </location>
</feature>
<dbReference type="Pfam" id="PF22025">
    <property type="entry name" value="ThiI_fer"/>
    <property type="match status" value="1"/>
</dbReference>
<organism evidence="2 3">
    <name type="scientific">Lactobacillus iners LactinV 01V1-a</name>
    <dbReference type="NCBI Taxonomy" id="879297"/>
    <lineage>
        <taxon>Bacteria</taxon>
        <taxon>Bacillati</taxon>
        <taxon>Bacillota</taxon>
        <taxon>Bacilli</taxon>
        <taxon>Lactobacillales</taxon>
        <taxon>Lactobacillaceae</taxon>
        <taxon>Lactobacillus</taxon>
    </lineage>
</organism>
<proteinExistence type="predicted"/>
<dbReference type="InterPro" id="IPR054173">
    <property type="entry name" value="ThiI_fer"/>
</dbReference>
<reference evidence="2 3" key="1">
    <citation type="submission" date="2010-09" db="EMBL/GenBank/DDBJ databases">
        <authorList>
            <person name="Durkin A.S."/>
            <person name="Madupu R."/>
            <person name="Torralba M."/>
            <person name="Gillis M."/>
            <person name="Methe B."/>
            <person name="Sutton G."/>
            <person name="Nelson K.E."/>
        </authorList>
    </citation>
    <scope>NUCLEOTIDE SEQUENCE [LARGE SCALE GENOMIC DNA]</scope>
    <source>
        <strain evidence="2 3">LactinV 01V1-a</strain>
    </source>
</reference>
<gene>
    <name evidence="2" type="primary">thiI</name>
    <name evidence="2" type="ORF">HMPREF9211_0970</name>
</gene>
<dbReference type="AlphaFoldDB" id="E1NS44"/>
<comment type="caution">
    <text evidence="2">The sequence shown here is derived from an EMBL/GenBank/DDBJ whole genome shotgun (WGS) entry which is preliminary data.</text>
</comment>
<accession>E1NS44</accession>
<evidence type="ECO:0000259" key="1">
    <source>
        <dbReference type="Pfam" id="PF22025"/>
    </source>
</evidence>
<evidence type="ECO:0000313" key="2">
    <source>
        <dbReference type="EMBL" id="EFO71075.1"/>
    </source>
</evidence>
<dbReference type="Gene3D" id="3.30.2130.30">
    <property type="match status" value="1"/>
</dbReference>